<gene>
    <name evidence="1" type="ORF">HKT18_13680</name>
</gene>
<comment type="caution">
    <text evidence="1">The sequence shown here is derived from an EMBL/GenBank/DDBJ whole genome shotgun (WGS) entry which is preliminary data.</text>
</comment>
<dbReference type="AlphaFoldDB" id="A0A7Y3RB55"/>
<proteinExistence type="predicted"/>
<evidence type="ECO:0000313" key="2">
    <source>
        <dbReference type="Proteomes" id="UP000536509"/>
    </source>
</evidence>
<organism evidence="1 2">
    <name type="scientific">Flavobacterium rivulicola</name>
    <dbReference type="NCBI Taxonomy" id="2732161"/>
    <lineage>
        <taxon>Bacteria</taxon>
        <taxon>Pseudomonadati</taxon>
        <taxon>Bacteroidota</taxon>
        <taxon>Flavobacteriia</taxon>
        <taxon>Flavobacteriales</taxon>
        <taxon>Flavobacteriaceae</taxon>
        <taxon>Flavobacterium</taxon>
    </lineage>
</organism>
<reference evidence="1 2" key="1">
    <citation type="submission" date="2020-05" db="EMBL/GenBank/DDBJ databases">
        <title>Draft genome of Flavobacterium sp. IMCC34852.</title>
        <authorList>
            <person name="Song J."/>
            <person name="Cho J.-C."/>
        </authorList>
    </citation>
    <scope>NUCLEOTIDE SEQUENCE [LARGE SCALE GENOMIC DNA]</scope>
    <source>
        <strain evidence="1 2">IMCC34852</strain>
    </source>
</reference>
<sequence length="184" mass="22076">MCQYNFLILENNALENVIIEVGKASNFRFQNVLTKFSIPNLHSYVTDLSEDNCNCGSVIGCREWKEEEKFNIEKEKKKLERKRYSNNRIERLLIQKQEQLNLRKTQTENSEYKEADKWIKFFHDLKKEKLENKVGLIFHHYCSQVSEELVKIEEDNLDVEKLTIETLKSMVENKLYWINYKASR</sequence>
<protein>
    <submittedName>
        <fullName evidence="1">Uncharacterized protein</fullName>
    </submittedName>
</protein>
<keyword evidence="2" id="KW-1185">Reference proteome</keyword>
<accession>A0A7Y3RB55</accession>
<evidence type="ECO:0000313" key="1">
    <source>
        <dbReference type="EMBL" id="NNT73265.1"/>
    </source>
</evidence>
<dbReference type="Proteomes" id="UP000536509">
    <property type="component" value="Unassembled WGS sequence"/>
</dbReference>
<dbReference type="RefSeq" id="WP_171223422.1">
    <property type="nucleotide sequence ID" value="NZ_CP121446.1"/>
</dbReference>
<dbReference type="EMBL" id="JABEVX010000017">
    <property type="protein sequence ID" value="NNT73265.1"/>
    <property type="molecule type" value="Genomic_DNA"/>
</dbReference>
<name>A0A7Y3RB55_9FLAO</name>